<organism evidence="1 2">
    <name type="scientific">Theropithecus gelada</name>
    <name type="common">Gelada baboon</name>
    <dbReference type="NCBI Taxonomy" id="9565"/>
    <lineage>
        <taxon>Eukaryota</taxon>
        <taxon>Metazoa</taxon>
        <taxon>Chordata</taxon>
        <taxon>Craniata</taxon>
        <taxon>Vertebrata</taxon>
        <taxon>Euteleostomi</taxon>
        <taxon>Mammalia</taxon>
        <taxon>Eutheria</taxon>
        <taxon>Euarchontoglires</taxon>
        <taxon>Primates</taxon>
        <taxon>Haplorrhini</taxon>
        <taxon>Catarrhini</taxon>
        <taxon>Cercopithecidae</taxon>
        <taxon>Cercopithecinae</taxon>
        <taxon>Theropithecus</taxon>
    </lineage>
</organism>
<protein>
    <submittedName>
        <fullName evidence="1">Uncharacterized protein</fullName>
    </submittedName>
</protein>
<proteinExistence type="predicted"/>
<name>A0A8D2K4M5_THEGE</name>
<dbReference type="Proteomes" id="UP000694411">
    <property type="component" value="Chromosome 7b"/>
</dbReference>
<evidence type="ECO:0000313" key="1">
    <source>
        <dbReference type="Ensembl" id="ENSTGEP00000023953.1"/>
    </source>
</evidence>
<accession>A0A8D2K4M5</accession>
<keyword evidence="2" id="KW-1185">Reference proteome</keyword>
<reference evidence="1" key="2">
    <citation type="submission" date="2025-08" db="UniProtKB">
        <authorList>
            <consortium name="Ensembl"/>
        </authorList>
    </citation>
    <scope>IDENTIFICATION</scope>
</reference>
<reference evidence="1" key="3">
    <citation type="submission" date="2025-09" db="UniProtKB">
        <authorList>
            <consortium name="Ensembl"/>
        </authorList>
    </citation>
    <scope>IDENTIFICATION</scope>
</reference>
<reference evidence="1" key="1">
    <citation type="submission" date="2018-05" db="EMBL/GenBank/DDBJ databases">
        <title>Whole genome of Theropithecus gelada.</title>
        <authorList>
            <person name="Chiou K.L."/>
            <person name="Snyder-Mackler N."/>
        </authorList>
    </citation>
    <scope>NUCLEOTIDE SEQUENCE [LARGE SCALE GENOMIC DNA]</scope>
</reference>
<dbReference type="AlphaFoldDB" id="A0A8D2K4M5"/>
<evidence type="ECO:0000313" key="2">
    <source>
        <dbReference type="Proteomes" id="UP000694411"/>
    </source>
</evidence>
<sequence length="64" mass="7341">MSRVRNACFIAAPPSSPEIFVSVVVGLDTWQEPLLEYLCLNSFRIEAPTLTAHLIPNFFHNRYF</sequence>
<dbReference type="Ensembl" id="ENSTGET00000028571.1">
    <property type="protein sequence ID" value="ENSTGEP00000023953.1"/>
    <property type="gene ID" value="ENSTGEG00000019375.1"/>
</dbReference>